<evidence type="ECO:0000256" key="1">
    <source>
        <dbReference type="ARBA" id="ARBA00022553"/>
    </source>
</evidence>
<feature type="domain" description="Response regulatory" evidence="3">
    <location>
        <begin position="3"/>
        <end position="114"/>
    </location>
</feature>
<reference evidence="5" key="1">
    <citation type="submission" date="2020-09" db="EMBL/GenBank/DDBJ databases">
        <title>Sphingomonas sp., a new species isolated from pork steak.</title>
        <authorList>
            <person name="Heidler von Heilborn D."/>
        </authorList>
    </citation>
    <scope>NUCLEOTIDE SEQUENCE [LARGE SCALE GENOMIC DNA]</scope>
</reference>
<dbReference type="Pfam" id="PF00072">
    <property type="entry name" value="Response_reg"/>
    <property type="match status" value="1"/>
</dbReference>
<name>A0A974NVE8_9SPHN</name>
<sequence>MCHVLIIEDEWLIAEYIECLARDAGATSATTVDCEDDAIAAAIDRRPEIILSDVNLRVGTGPRAVENILEALGAIPVIFITANPGDCVPCAPPGVILNKPIQPQMLIDAFKRYAVAG</sequence>
<evidence type="ECO:0000313" key="4">
    <source>
        <dbReference type="EMBL" id="QQV77580.1"/>
    </source>
</evidence>
<dbReference type="EMBL" id="CP061035">
    <property type="protein sequence ID" value="QQV77580.1"/>
    <property type="molecule type" value="Genomic_DNA"/>
</dbReference>
<dbReference type="PANTHER" id="PTHR44591:SF3">
    <property type="entry name" value="RESPONSE REGULATORY DOMAIN-CONTAINING PROTEIN"/>
    <property type="match status" value="1"/>
</dbReference>
<dbReference type="SMART" id="SM00448">
    <property type="entry name" value="REC"/>
    <property type="match status" value="1"/>
</dbReference>
<feature type="modified residue" description="4-aspartylphosphate" evidence="2">
    <location>
        <position position="53"/>
    </location>
</feature>
<organism evidence="4 5">
    <name type="scientific">Sphingomonas aliaeris</name>
    <dbReference type="NCBI Taxonomy" id="2759526"/>
    <lineage>
        <taxon>Bacteria</taxon>
        <taxon>Pseudomonadati</taxon>
        <taxon>Pseudomonadota</taxon>
        <taxon>Alphaproteobacteria</taxon>
        <taxon>Sphingomonadales</taxon>
        <taxon>Sphingomonadaceae</taxon>
        <taxon>Sphingomonas</taxon>
    </lineage>
</organism>
<dbReference type="InterPro" id="IPR011006">
    <property type="entry name" value="CheY-like_superfamily"/>
</dbReference>
<gene>
    <name evidence="4" type="ORF">H5J25_01880</name>
</gene>
<dbReference type="KEGG" id="sari:H5J25_01880"/>
<dbReference type="PROSITE" id="PS50110">
    <property type="entry name" value="RESPONSE_REGULATORY"/>
    <property type="match status" value="1"/>
</dbReference>
<dbReference type="Proteomes" id="UP000595894">
    <property type="component" value="Chromosome"/>
</dbReference>
<dbReference type="GO" id="GO:0000160">
    <property type="term" value="P:phosphorelay signal transduction system"/>
    <property type="evidence" value="ECO:0007669"/>
    <property type="project" value="InterPro"/>
</dbReference>
<dbReference type="Gene3D" id="3.40.50.2300">
    <property type="match status" value="1"/>
</dbReference>
<dbReference type="AlphaFoldDB" id="A0A974NVE8"/>
<evidence type="ECO:0000313" key="5">
    <source>
        <dbReference type="Proteomes" id="UP000595894"/>
    </source>
</evidence>
<evidence type="ECO:0000256" key="2">
    <source>
        <dbReference type="PROSITE-ProRule" id="PRU00169"/>
    </source>
</evidence>
<protein>
    <submittedName>
        <fullName evidence="4">Response regulator</fullName>
    </submittedName>
</protein>
<dbReference type="SUPFAM" id="SSF52172">
    <property type="entry name" value="CheY-like"/>
    <property type="match status" value="1"/>
</dbReference>
<evidence type="ECO:0000259" key="3">
    <source>
        <dbReference type="PROSITE" id="PS50110"/>
    </source>
</evidence>
<dbReference type="RefSeq" id="WP_202094175.1">
    <property type="nucleotide sequence ID" value="NZ_CP061035.1"/>
</dbReference>
<dbReference type="PANTHER" id="PTHR44591">
    <property type="entry name" value="STRESS RESPONSE REGULATOR PROTEIN 1"/>
    <property type="match status" value="1"/>
</dbReference>
<proteinExistence type="predicted"/>
<accession>A0A974NVE8</accession>
<keyword evidence="5" id="KW-1185">Reference proteome</keyword>
<dbReference type="InterPro" id="IPR050595">
    <property type="entry name" value="Bact_response_regulator"/>
</dbReference>
<dbReference type="InterPro" id="IPR001789">
    <property type="entry name" value="Sig_transdc_resp-reg_receiver"/>
</dbReference>
<keyword evidence="1 2" id="KW-0597">Phosphoprotein</keyword>